<protein>
    <submittedName>
        <fullName evidence="1">Uncharacterized protein</fullName>
    </submittedName>
</protein>
<reference evidence="2" key="1">
    <citation type="submission" date="2013-06" db="EMBL/GenBank/DDBJ databases">
        <authorList>
            <person name="Zhao Q."/>
        </authorList>
    </citation>
    <scope>NUCLEOTIDE SEQUENCE</scope>
    <source>
        <strain evidence="2">cv. W1943</strain>
    </source>
</reference>
<keyword evidence="2" id="KW-1185">Reference proteome</keyword>
<dbReference type="Proteomes" id="UP000008022">
    <property type="component" value="Unassembled WGS sequence"/>
</dbReference>
<dbReference type="eggNOG" id="KOG2966">
    <property type="taxonomic scope" value="Eukaryota"/>
</dbReference>
<dbReference type="STRING" id="4529.A0A0E0PUJ7"/>
<organism evidence="1 2">
    <name type="scientific">Oryza rufipogon</name>
    <name type="common">Brownbeard rice</name>
    <name type="synonym">Asian wild rice</name>
    <dbReference type="NCBI Taxonomy" id="4529"/>
    <lineage>
        <taxon>Eukaryota</taxon>
        <taxon>Viridiplantae</taxon>
        <taxon>Streptophyta</taxon>
        <taxon>Embryophyta</taxon>
        <taxon>Tracheophyta</taxon>
        <taxon>Spermatophyta</taxon>
        <taxon>Magnoliopsida</taxon>
        <taxon>Liliopsida</taxon>
        <taxon>Poales</taxon>
        <taxon>Poaceae</taxon>
        <taxon>BOP clade</taxon>
        <taxon>Oryzoideae</taxon>
        <taxon>Oryzeae</taxon>
        <taxon>Oryzinae</taxon>
        <taxon>Oryza</taxon>
    </lineage>
</organism>
<proteinExistence type="predicted"/>
<dbReference type="HOGENOM" id="CLU_150293_0_0_1"/>
<reference evidence="1" key="2">
    <citation type="submission" date="2015-06" db="UniProtKB">
        <authorList>
            <consortium name="EnsemblPlants"/>
        </authorList>
    </citation>
    <scope>IDENTIFICATION</scope>
</reference>
<dbReference type="AlphaFoldDB" id="A0A0E0PUJ7"/>
<accession>A0A0E0PUJ7</accession>
<sequence>MPVLASDEEVAMPEQRSAAVVPVPPDRRGFIPLADWIRDLGAAFPHINLDSLVPPAPQPHPLVVREERPSPSLVAGLAVEEAREERPSPSLVAGLTVEEARKVAGEASGTGTVPYAEFLRLCCDASGAESGASVTCALDESGSVIVLGKTVFLRPEMSVFLSVAFD</sequence>
<name>A0A0E0PUJ7_ORYRU</name>
<evidence type="ECO:0000313" key="1">
    <source>
        <dbReference type="EnsemblPlants" id="ORUFI06G06130.1"/>
    </source>
</evidence>
<dbReference type="OMA" id="SITCALD"/>
<dbReference type="EnsemblPlants" id="ORUFI06G06130.1">
    <property type="protein sequence ID" value="ORUFI06G06130.1"/>
    <property type="gene ID" value="ORUFI06G06130"/>
</dbReference>
<evidence type="ECO:0000313" key="2">
    <source>
        <dbReference type="Proteomes" id="UP000008022"/>
    </source>
</evidence>
<dbReference type="Gramene" id="ORUFI06G06130.1">
    <property type="protein sequence ID" value="ORUFI06G06130.1"/>
    <property type="gene ID" value="ORUFI06G06130"/>
</dbReference>